<organism evidence="1 2">
    <name type="scientific">Rhizopus stolonifer</name>
    <name type="common">Rhizopus nigricans</name>
    <dbReference type="NCBI Taxonomy" id="4846"/>
    <lineage>
        <taxon>Eukaryota</taxon>
        <taxon>Fungi</taxon>
        <taxon>Fungi incertae sedis</taxon>
        <taxon>Mucoromycota</taxon>
        <taxon>Mucoromycotina</taxon>
        <taxon>Mucoromycetes</taxon>
        <taxon>Mucorales</taxon>
        <taxon>Mucorineae</taxon>
        <taxon>Rhizopodaceae</taxon>
        <taxon>Rhizopus</taxon>
    </lineage>
</organism>
<dbReference type="OrthoDB" id="2272730at2759"/>
<feature type="non-terminal residue" evidence="1">
    <location>
        <position position="1"/>
    </location>
</feature>
<comment type="caution">
    <text evidence="1">The sequence shown here is derived from an EMBL/GenBank/DDBJ whole genome shotgun (WGS) entry which is preliminary data.</text>
</comment>
<reference evidence="1 2" key="1">
    <citation type="journal article" date="2018" name="G3 (Bethesda)">
        <title>Phylogenetic and Phylogenomic Definition of Rhizopus Species.</title>
        <authorList>
            <person name="Gryganskyi A.P."/>
            <person name="Golan J."/>
            <person name="Dolatabadi S."/>
            <person name="Mondo S."/>
            <person name="Robb S."/>
            <person name="Idnurm A."/>
            <person name="Muszewska A."/>
            <person name="Steczkiewicz K."/>
            <person name="Masonjones S."/>
            <person name="Liao H.L."/>
            <person name="Gajdeczka M.T."/>
            <person name="Anike F."/>
            <person name="Vuek A."/>
            <person name="Anishchenko I.M."/>
            <person name="Voigt K."/>
            <person name="de Hoog G.S."/>
            <person name="Smith M.E."/>
            <person name="Heitman J."/>
            <person name="Vilgalys R."/>
            <person name="Stajich J.E."/>
        </authorList>
    </citation>
    <scope>NUCLEOTIDE SEQUENCE [LARGE SCALE GENOMIC DNA]</scope>
    <source>
        <strain evidence="1 2">LSU 92-RS-03</strain>
    </source>
</reference>
<keyword evidence="2" id="KW-1185">Reference proteome</keyword>
<dbReference type="AlphaFoldDB" id="A0A367ILA1"/>
<dbReference type="EMBL" id="PJQM01007245">
    <property type="protein sequence ID" value="RCH78438.1"/>
    <property type="molecule type" value="Genomic_DNA"/>
</dbReference>
<protein>
    <recommendedName>
        <fullName evidence="3">Endonuclease/exonuclease/phosphatase domain-containing protein</fullName>
    </recommendedName>
</protein>
<name>A0A367ILA1_RHIST</name>
<gene>
    <name evidence="1" type="ORF">CU098_006860</name>
</gene>
<proteinExistence type="predicted"/>
<accession>A0A367ILA1</accession>
<evidence type="ECO:0008006" key="3">
    <source>
        <dbReference type="Google" id="ProtNLM"/>
    </source>
</evidence>
<dbReference type="SUPFAM" id="SSF56219">
    <property type="entry name" value="DNase I-like"/>
    <property type="match status" value="1"/>
</dbReference>
<dbReference type="InterPro" id="IPR036691">
    <property type="entry name" value="Endo/exonu/phosph_ase_sf"/>
</dbReference>
<sequence>ANVNCLSLRKSVDTTSISLFIRYLRDQSLDILALQETHTTSPRLKDLFHKQLQAKDSALTYDSIRERQIIKAKASKLGGYW</sequence>
<evidence type="ECO:0000313" key="1">
    <source>
        <dbReference type="EMBL" id="RCH78438.1"/>
    </source>
</evidence>
<evidence type="ECO:0000313" key="2">
    <source>
        <dbReference type="Proteomes" id="UP000253551"/>
    </source>
</evidence>
<dbReference type="Proteomes" id="UP000253551">
    <property type="component" value="Unassembled WGS sequence"/>
</dbReference>